<dbReference type="PANTHER" id="PTHR46068">
    <property type="entry name" value="PROTEIN CBG27172"/>
    <property type="match status" value="1"/>
</dbReference>
<dbReference type="GO" id="GO:0003676">
    <property type="term" value="F:nucleic acid binding"/>
    <property type="evidence" value="ECO:0007669"/>
    <property type="project" value="InterPro"/>
</dbReference>
<dbReference type="Proteomes" id="UP000050761">
    <property type="component" value="Unassembled WGS sequence"/>
</dbReference>
<keyword evidence="3" id="KW-1185">Reference proteome</keyword>
<dbReference type="InterPro" id="IPR036397">
    <property type="entry name" value="RNaseH_sf"/>
</dbReference>
<dbReference type="WBParaSite" id="HPBE_0002596101-mRNA-1">
    <property type="protein sequence ID" value="HPBE_0002596101-mRNA-1"/>
    <property type="gene ID" value="HPBE_0002596101"/>
</dbReference>
<dbReference type="PANTHER" id="PTHR46068:SF1">
    <property type="entry name" value="TRANSPOSASE IS30-LIKE HTH DOMAIN-CONTAINING PROTEIN"/>
    <property type="match status" value="1"/>
</dbReference>
<evidence type="ECO:0000313" key="3">
    <source>
        <dbReference type="Proteomes" id="UP000050761"/>
    </source>
</evidence>
<evidence type="ECO:0000313" key="2">
    <source>
        <dbReference type="EMBL" id="VDP54908.1"/>
    </source>
</evidence>
<accession>A0A183GTE1</accession>
<evidence type="ECO:0000313" key="4">
    <source>
        <dbReference type="WBParaSite" id="HPBE_0002596101-mRNA-1"/>
    </source>
</evidence>
<dbReference type="AlphaFoldDB" id="A0A183GTE1"/>
<protein>
    <submittedName>
        <fullName evidence="4">HTH_Tnp_Tc3_1 domain-containing protein</fullName>
    </submittedName>
</protein>
<name>A0A183GTE1_HELPZ</name>
<dbReference type="EMBL" id="UZAH01038913">
    <property type="protein sequence ID" value="VDP54908.1"/>
    <property type="molecule type" value="Genomic_DNA"/>
</dbReference>
<sequence length="238" mass="26511">MSMVAAHPKRESIIGLHCAGFATKDIVKALSVLRRTVQRGLRLFEESGGTSDRRRSGRPCSAVTKRNKDIIGKRIKRSPQQSIRKMANDLNISEGSVRTIVHKKLNLRSYRLQKCQALSLKNKRTRVHRCKEQAAFNQQNCRILSTDLQSANSGGRLVARKAHPATIMVCAFITSDGKSSLIFVGPGVKINQQNYLNDVRSIWFHGSNSTSGIGHMSSSRIMLLRSRRKLFRSGAAPT</sequence>
<reference evidence="4" key="2">
    <citation type="submission" date="2019-09" db="UniProtKB">
        <authorList>
            <consortium name="WormBaseParasite"/>
        </authorList>
    </citation>
    <scope>IDENTIFICATION</scope>
</reference>
<dbReference type="GO" id="GO:0005634">
    <property type="term" value="C:nucleus"/>
    <property type="evidence" value="ECO:0007669"/>
    <property type="project" value="UniProtKB-SubCell"/>
</dbReference>
<accession>A0A3P8F6U5</accession>
<dbReference type="InterPro" id="IPR009057">
    <property type="entry name" value="Homeodomain-like_sf"/>
</dbReference>
<evidence type="ECO:0000256" key="1">
    <source>
        <dbReference type="ARBA" id="ARBA00004123"/>
    </source>
</evidence>
<dbReference type="OrthoDB" id="7951431at2759"/>
<dbReference type="SUPFAM" id="SSF46689">
    <property type="entry name" value="Homeodomain-like"/>
    <property type="match status" value="1"/>
</dbReference>
<proteinExistence type="predicted"/>
<reference evidence="2 3" key="1">
    <citation type="submission" date="2018-11" db="EMBL/GenBank/DDBJ databases">
        <authorList>
            <consortium name="Pathogen Informatics"/>
        </authorList>
    </citation>
    <scope>NUCLEOTIDE SEQUENCE [LARGE SCALE GENOMIC DNA]</scope>
</reference>
<organism evidence="3 4">
    <name type="scientific">Heligmosomoides polygyrus</name>
    <name type="common">Parasitic roundworm</name>
    <dbReference type="NCBI Taxonomy" id="6339"/>
    <lineage>
        <taxon>Eukaryota</taxon>
        <taxon>Metazoa</taxon>
        <taxon>Ecdysozoa</taxon>
        <taxon>Nematoda</taxon>
        <taxon>Chromadorea</taxon>
        <taxon>Rhabditida</taxon>
        <taxon>Rhabditina</taxon>
        <taxon>Rhabditomorpha</taxon>
        <taxon>Strongyloidea</taxon>
        <taxon>Heligmosomidae</taxon>
        <taxon>Heligmosomoides</taxon>
    </lineage>
</organism>
<gene>
    <name evidence="2" type="ORF">HPBE_LOCUS25959</name>
</gene>
<comment type="subcellular location">
    <subcellularLocation>
        <location evidence="1">Nucleus</location>
    </subcellularLocation>
</comment>
<dbReference type="Gene3D" id="3.30.420.10">
    <property type="entry name" value="Ribonuclease H-like superfamily/Ribonuclease H"/>
    <property type="match status" value="1"/>
</dbReference>